<dbReference type="Gene3D" id="3.40.50.1820">
    <property type="entry name" value="alpha/beta hydrolase"/>
    <property type="match status" value="1"/>
</dbReference>
<keyword evidence="1" id="KW-0812">Transmembrane</keyword>
<dbReference type="InterPro" id="IPR029058">
    <property type="entry name" value="AB_hydrolase_fold"/>
</dbReference>
<dbReference type="PANTHER" id="PTHR37017">
    <property type="entry name" value="AB HYDROLASE-1 DOMAIN-CONTAINING PROTEIN-RELATED"/>
    <property type="match status" value="1"/>
</dbReference>
<dbReference type="EMBL" id="JAAQPF010000080">
    <property type="protein sequence ID" value="KAF5717081.1"/>
    <property type="molecule type" value="Genomic_DNA"/>
</dbReference>
<keyword evidence="1" id="KW-1133">Transmembrane helix</keyword>
<dbReference type="Proteomes" id="UP000532311">
    <property type="component" value="Unassembled WGS sequence"/>
</dbReference>
<dbReference type="SUPFAM" id="SSF53474">
    <property type="entry name" value="alpha/beta-Hydrolases"/>
    <property type="match status" value="1"/>
</dbReference>
<evidence type="ECO:0000256" key="1">
    <source>
        <dbReference type="SAM" id="Phobius"/>
    </source>
</evidence>
<dbReference type="InterPro" id="IPR052897">
    <property type="entry name" value="Sec-Metab_Biosynth_Hydrolase"/>
</dbReference>
<evidence type="ECO:0000313" key="4">
    <source>
        <dbReference type="Proteomes" id="UP000532311"/>
    </source>
</evidence>
<name>A0A8H5YTJ1_9HYPO</name>
<keyword evidence="4" id="KW-1185">Reference proteome</keyword>
<proteinExistence type="predicted"/>
<reference evidence="3 4" key="1">
    <citation type="submission" date="2020-05" db="EMBL/GenBank/DDBJ databases">
        <title>Identification and distribution of gene clusters putatively required for synthesis of sphingolipid metabolism inhibitors in phylogenetically diverse species of the filamentous fungus Fusarium.</title>
        <authorList>
            <person name="Kim H.-S."/>
            <person name="Busman M."/>
            <person name="Brown D.W."/>
            <person name="Divon H."/>
            <person name="Uhlig S."/>
            <person name="Proctor R.H."/>
        </authorList>
    </citation>
    <scope>NUCLEOTIDE SEQUENCE [LARGE SCALE GENOMIC DNA]</scope>
    <source>
        <strain evidence="3 4">NRRL 26131</strain>
    </source>
</reference>
<feature type="transmembrane region" description="Helical" evidence="1">
    <location>
        <begin position="101"/>
        <end position="120"/>
    </location>
</feature>
<dbReference type="Pfam" id="PF12697">
    <property type="entry name" value="Abhydrolase_6"/>
    <property type="match status" value="1"/>
</dbReference>
<comment type="caution">
    <text evidence="3">The sequence shown here is derived from an EMBL/GenBank/DDBJ whole genome shotgun (WGS) entry which is preliminary data.</text>
</comment>
<dbReference type="PANTHER" id="PTHR37017:SF11">
    <property type="entry name" value="ESTERASE_LIPASE_THIOESTERASE DOMAIN-CONTAINING PROTEIN"/>
    <property type="match status" value="1"/>
</dbReference>
<evidence type="ECO:0000259" key="2">
    <source>
        <dbReference type="Pfam" id="PF12697"/>
    </source>
</evidence>
<evidence type="ECO:0000313" key="3">
    <source>
        <dbReference type="EMBL" id="KAF5717081.1"/>
    </source>
</evidence>
<accession>A0A8H5YTJ1</accession>
<protein>
    <submittedName>
        <fullName evidence="3">Signal peptide-containing protein</fullName>
    </submittedName>
</protein>
<sequence>MSSNPTIVFAPGAWHLASCFDPIREALHSRGWTTEAVEYPSVGAEPPTKGLDDDADAVRTVLQRLADKGEQIVLVVHSYGGLVGANAVKGLGYRRRKEQGLPGGVIMFVYLAAFVTPLGLSIKQMLGGQFLPWMNPKGDYVYADTPEQIFYHDLSGEALESAMKTLKHQSGRVFTDTVTYEPWHDIETMYFFCDEDKALFPVVQEQMAGMLGPNAVQFHSKASHSVFLSKVDETVKGVELAVEEGKKRADPECVVAALPGTSQSGPLLEFALDLDLMFGASLGVNPQMDDAQWISSAL</sequence>
<organism evidence="3 4">
    <name type="scientific">Fusarium globosum</name>
    <dbReference type="NCBI Taxonomy" id="78864"/>
    <lineage>
        <taxon>Eukaryota</taxon>
        <taxon>Fungi</taxon>
        <taxon>Dikarya</taxon>
        <taxon>Ascomycota</taxon>
        <taxon>Pezizomycotina</taxon>
        <taxon>Sordariomycetes</taxon>
        <taxon>Hypocreomycetidae</taxon>
        <taxon>Hypocreales</taxon>
        <taxon>Nectriaceae</taxon>
        <taxon>Fusarium</taxon>
        <taxon>Fusarium fujikuroi species complex</taxon>
    </lineage>
</organism>
<keyword evidence="1" id="KW-0472">Membrane</keyword>
<dbReference type="AlphaFoldDB" id="A0A8H5YTJ1"/>
<dbReference type="InterPro" id="IPR000073">
    <property type="entry name" value="AB_hydrolase_1"/>
</dbReference>
<gene>
    <name evidence="3" type="ORF">FGLOB1_2296</name>
</gene>
<feature type="domain" description="AB hydrolase-1" evidence="2">
    <location>
        <begin position="7"/>
        <end position="235"/>
    </location>
</feature>